<dbReference type="KEGG" id="spu:115923066"/>
<evidence type="ECO:0000313" key="2">
    <source>
        <dbReference type="EnsemblMetazoa" id="XP_030839115"/>
    </source>
</evidence>
<dbReference type="PANTHER" id="PTHR33480">
    <property type="entry name" value="SET DOMAIN-CONTAINING PROTEIN-RELATED"/>
    <property type="match status" value="1"/>
</dbReference>
<dbReference type="EnsemblMetazoa" id="XM_030983255">
    <property type="protein sequence ID" value="XP_030839115"/>
    <property type="gene ID" value="LOC115923072"/>
</dbReference>
<sequence length="740" mass="84550">MPVDHSVPNTSPAHASASVQSAKVSSSSCSINVMTTSNNNCRKWDKPQYCKFCSQPQKKLPRHLLTPQHVNETEVQQWIATKDMKEKANLLAKMRNYGNYRHNVKVLQENKGTLIVAYRPKYDVDPEEYLPCSHCYAFYSKDDLYRHVHRCKLRPDVEDEDETCEPPKKKKRTLHVQTGRMMLPGPSGVSPKVHMILSMGVDDDILRVVKSDRLMQQVAERLTLKHGHDKDQYSYIRQKLRELARLVREYRKLNDHPSASLVDLICPTKFNEVIAATRKAAGFNEDTHLYTTPSLALKVGYTLVTAAKVLMGNALLQADAGLEKKCKQFIKSYTLKWEAEVSTHALRTLKVNKRNTSRLLPLTTDVVALSNYVRKETKEGKQKLNSCSSDETLDRWKQLAEVTLTQVCVFNRKRPGEVSKMPLSDYKCITKGEGGIFGEGLTKWEKALCNVVWRVEINGKCNNTVPVLLTDDMKGSIDLLMEKRSQVVNDGNPYLFANPDGRGHLRATDTVRNHAQKCGAKYPDQLRLTKLRKHIAISSQIMNLKDNEVDILATFMGHDIRTHRAYYRLPDASLQVAKISKVLFSMEKGDLKAMAGKTLDDVRVDADEECNIDPDVDDDPDNEVNRPDDAVLMDEMSDKENEGMSMPQQSRKKSDQVANKESDRGASRKKRSIRQSWTAEEKQAIHRHFKEELRSRQLPGKEKIMKYCKMDADLKGRTKRWTTVKDFIRNQIRKTNPLDF</sequence>
<dbReference type="GeneID" id="115927378"/>
<reference evidence="3" key="1">
    <citation type="submission" date="2015-02" db="EMBL/GenBank/DDBJ databases">
        <title>Genome sequencing for Strongylocentrotus purpuratus.</title>
        <authorList>
            <person name="Murali S."/>
            <person name="Liu Y."/>
            <person name="Vee V."/>
            <person name="English A."/>
            <person name="Wang M."/>
            <person name="Skinner E."/>
            <person name="Han Y."/>
            <person name="Muzny D.M."/>
            <person name="Worley K.C."/>
            <person name="Gibbs R.A."/>
        </authorList>
    </citation>
    <scope>NUCLEOTIDE SEQUENCE</scope>
</reference>
<dbReference type="KEGG" id="spu:115920166"/>
<accession>A0A7M7SXS4</accession>
<dbReference type="GeneID" id="115920166"/>
<feature type="region of interest" description="Disordered" evidence="1">
    <location>
        <begin position="639"/>
        <end position="681"/>
    </location>
</feature>
<name>A0A7M7SXS4_STRPU</name>
<proteinExistence type="predicted"/>
<keyword evidence="3" id="KW-1185">Reference proteome</keyword>
<dbReference type="RefSeq" id="XP_030849027.1">
    <property type="nucleotide sequence ID" value="XM_030993167.1"/>
</dbReference>
<feature type="compositionally biased region" description="Basic and acidic residues" evidence="1">
    <location>
        <begin position="652"/>
        <end position="666"/>
    </location>
</feature>
<evidence type="ECO:0000256" key="1">
    <source>
        <dbReference type="SAM" id="MobiDB-lite"/>
    </source>
</evidence>
<dbReference type="InParanoid" id="A0A7M7SXS4"/>
<dbReference type="PANTHER" id="PTHR33480:SF1">
    <property type="entry name" value="TYR RECOMBINASE DOMAIN-CONTAINING PROTEIN"/>
    <property type="match status" value="1"/>
</dbReference>
<dbReference type="RefSeq" id="XP_030839107.1">
    <property type="nucleotide sequence ID" value="XM_030983247.1"/>
</dbReference>
<dbReference type="RefSeq" id="XP_030839115.1">
    <property type="nucleotide sequence ID" value="XM_030983255.1"/>
</dbReference>
<dbReference type="RefSeq" id="XP_030831044.1">
    <property type="nucleotide sequence ID" value="XM_030975184.1"/>
</dbReference>
<dbReference type="KEGG" id="spu:115927378"/>
<dbReference type="Proteomes" id="UP000007110">
    <property type="component" value="Unassembled WGS sequence"/>
</dbReference>
<reference evidence="2" key="2">
    <citation type="submission" date="2021-01" db="UniProtKB">
        <authorList>
            <consortium name="EnsemblMetazoa"/>
        </authorList>
    </citation>
    <scope>IDENTIFICATION</scope>
</reference>
<dbReference type="GeneID" id="115927191"/>
<dbReference type="KEGG" id="spu:115927191"/>
<dbReference type="AlphaFoldDB" id="A0A7M7SXS4"/>
<dbReference type="RefSeq" id="XP_030848547.1">
    <property type="nucleotide sequence ID" value="XM_030992687.1"/>
</dbReference>
<dbReference type="EnsemblMetazoa" id="XM_030992687">
    <property type="protein sequence ID" value="XP_030848547"/>
    <property type="gene ID" value="LOC115927191"/>
</dbReference>
<dbReference type="GeneID" id="115923066"/>
<dbReference type="GeneID" id="115923072"/>
<dbReference type="EnsemblMetazoa" id="XM_030983247">
    <property type="protein sequence ID" value="XP_030839107"/>
    <property type="gene ID" value="LOC115923066"/>
</dbReference>
<dbReference type="EnsemblMetazoa" id="XM_030975184">
    <property type="protein sequence ID" value="XP_030831044"/>
    <property type="gene ID" value="LOC115920166"/>
</dbReference>
<dbReference type="EnsemblMetazoa" id="XM_030993167">
    <property type="protein sequence ID" value="XP_030849027"/>
    <property type="gene ID" value="LOC115927378"/>
</dbReference>
<protein>
    <submittedName>
        <fullName evidence="2">Uncharacterized protein</fullName>
    </submittedName>
</protein>
<evidence type="ECO:0000313" key="3">
    <source>
        <dbReference type="Proteomes" id="UP000007110"/>
    </source>
</evidence>
<organism evidence="2 3">
    <name type="scientific">Strongylocentrotus purpuratus</name>
    <name type="common">Purple sea urchin</name>
    <dbReference type="NCBI Taxonomy" id="7668"/>
    <lineage>
        <taxon>Eukaryota</taxon>
        <taxon>Metazoa</taxon>
        <taxon>Echinodermata</taxon>
        <taxon>Eleutherozoa</taxon>
        <taxon>Echinozoa</taxon>
        <taxon>Echinoidea</taxon>
        <taxon>Euechinoidea</taxon>
        <taxon>Echinacea</taxon>
        <taxon>Camarodonta</taxon>
        <taxon>Echinidea</taxon>
        <taxon>Strongylocentrotidae</taxon>
        <taxon>Strongylocentrotus</taxon>
    </lineage>
</organism>
<dbReference type="OrthoDB" id="10059338at2759"/>
<dbReference type="KEGG" id="spu:115923072"/>